<accession>A0A1V9X1X5</accession>
<sequence length="256" mass="28345">MDTVDVTRPPAKRHHHRSGSADSAYLPIERRSSSDAVLLSTCRASSTGAGRFSPTLGLKAPTEDWSHAMLKQRHAHLTSGSCSGCLLKKVDCAFASTVGRAQGTDALSGRDFPENLLDRFAQGSERIQQLYVQTISNAQNMNELWQRTVELPCHRVLSNGCESRHASLPREGQPNHQARRNGRSLYTSLFWEPQPFHETPVSAVYTPKPDDFNRRRLFGDSINGTAEIESPGATFFEHARQRARNAESTPAETTTS</sequence>
<evidence type="ECO:0000313" key="3">
    <source>
        <dbReference type="Proteomes" id="UP000192247"/>
    </source>
</evidence>
<dbReference type="Proteomes" id="UP000192247">
    <property type="component" value="Unassembled WGS sequence"/>
</dbReference>
<gene>
    <name evidence="2" type="ORF">BIW11_13555</name>
</gene>
<name>A0A1V9X1X5_9ACAR</name>
<dbReference type="InParanoid" id="A0A1V9X1X5"/>
<dbReference type="EMBL" id="MNPL01028922">
    <property type="protein sequence ID" value="OQR67398.1"/>
    <property type="molecule type" value="Genomic_DNA"/>
</dbReference>
<keyword evidence="3" id="KW-1185">Reference proteome</keyword>
<evidence type="ECO:0000313" key="2">
    <source>
        <dbReference type="EMBL" id="OQR67398.1"/>
    </source>
</evidence>
<feature type="region of interest" description="Disordered" evidence="1">
    <location>
        <begin position="1"/>
        <end position="26"/>
    </location>
</feature>
<reference evidence="2 3" key="1">
    <citation type="journal article" date="2017" name="Gigascience">
        <title>Draft genome of the honey bee ectoparasitic mite, Tropilaelaps mercedesae, is shaped by the parasitic life history.</title>
        <authorList>
            <person name="Dong X."/>
            <person name="Armstrong S.D."/>
            <person name="Xia D."/>
            <person name="Makepeace B.L."/>
            <person name="Darby A.C."/>
            <person name="Kadowaki T."/>
        </authorList>
    </citation>
    <scope>NUCLEOTIDE SEQUENCE [LARGE SCALE GENOMIC DNA]</scope>
    <source>
        <strain evidence="2">Wuxi-XJTLU</strain>
    </source>
</reference>
<evidence type="ECO:0000256" key="1">
    <source>
        <dbReference type="SAM" id="MobiDB-lite"/>
    </source>
</evidence>
<protein>
    <submittedName>
        <fullName evidence="2">Uncharacterized protein</fullName>
    </submittedName>
</protein>
<proteinExistence type="predicted"/>
<comment type="caution">
    <text evidence="2">The sequence shown here is derived from an EMBL/GenBank/DDBJ whole genome shotgun (WGS) entry which is preliminary data.</text>
</comment>
<dbReference type="OrthoDB" id="10661311at2759"/>
<dbReference type="AlphaFoldDB" id="A0A1V9X1X5"/>
<organism evidence="2 3">
    <name type="scientific">Tropilaelaps mercedesae</name>
    <dbReference type="NCBI Taxonomy" id="418985"/>
    <lineage>
        <taxon>Eukaryota</taxon>
        <taxon>Metazoa</taxon>
        <taxon>Ecdysozoa</taxon>
        <taxon>Arthropoda</taxon>
        <taxon>Chelicerata</taxon>
        <taxon>Arachnida</taxon>
        <taxon>Acari</taxon>
        <taxon>Parasitiformes</taxon>
        <taxon>Mesostigmata</taxon>
        <taxon>Gamasina</taxon>
        <taxon>Dermanyssoidea</taxon>
        <taxon>Laelapidae</taxon>
        <taxon>Tropilaelaps</taxon>
    </lineage>
</organism>